<dbReference type="PANTHER" id="PTHR21452:SF4">
    <property type="entry name" value="EXPORTIN-6"/>
    <property type="match status" value="1"/>
</dbReference>
<dbReference type="Proteomes" id="UP000311919">
    <property type="component" value="Unassembled WGS sequence"/>
</dbReference>
<evidence type="ECO:0000313" key="9">
    <source>
        <dbReference type="Proteomes" id="UP000311919"/>
    </source>
</evidence>
<dbReference type="GO" id="GO:0005737">
    <property type="term" value="C:cytoplasm"/>
    <property type="evidence" value="ECO:0007669"/>
    <property type="project" value="UniProtKB-SubCell"/>
</dbReference>
<dbReference type="EMBL" id="SKCS01000454">
    <property type="protein sequence ID" value="TNN06663.1"/>
    <property type="molecule type" value="Genomic_DNA"/>
</dbReference>
<dbReference type="GO" id="GO:0006611">
    <property type="term" value="P:protein export from nucleus"/>
    <property type="evidence" value="ECO:0007669"/>
    <property type="project" value="InterPro"/>
</dbReference>
<dbReference type="Gene3D" id="1.25.10.10">
    <property type="entry name" value="Leucine-rich Repeat Variant"/>
    <property type="match status" value="1"/>
</dbReference>
<dbReference type="PANTHER" id="PTHR21452">
    <property type="entry name" value="EXPORTIN-6"/>
    <property type="match status" value="1"/>
</dbReference>
<organism evidence="8 9">
    <name type="scientific">Schistosoma japonicum</name>
    <name type="common">Blood fluke</name>
    <dbReference type="NCBI Taxonomy" id="6182"/>
    <lineage>
        <taxon>Eukaryota</taxon>
        <taxon>Metazoa</taxon>
        <taxon>Spiralia</taxon>
        <taxon>Lophotrochozoa</taxon>
        <taxon>Platyhelminthes</taxon>
        <taxon>Trematoda</taxon>
        <taxon>Digenea</taxon>
        <taxon>Strigeidida</taxon>
        <taxon>Schistosomatoidea</taxon>
        <taxon>Schistosomatidae</taxon>
        <taxon>Schistosoma</taxon>
    </lineage>
</organism>
<dbReference type="InterPro" id="IPR016024">
    <property type="entry name" value="ARM-type_fold"/>
</dbReference>
<dbReference type="EMBL" id="SKCS01000454">
    <property type="protein sequence ID" value="TNN06662.1"/>
    <property type="molecule type" value="Genomic_DNA"/>
</dbReference>
<comment type="similarity">
    <text evidence="3">Belongs to the exportin family.</text>
</comment>
<proteinExistence type="inferred from homology"/>
<evidence type="ECO:0000256" key="5">
    <source>
        <dbReference type="ARBA" id="ARBA00022490"/>
    </source>
</evidence>
<gene>
    <name evidence="8" type="ORF">EWB00_008245</name>
</gene>
<evidence type="ECO:0000256" key="3">
    <source>
        <dbReference type="ARBA" id="ARBA00009466"/>
    </source>
</evidence>
<evidence type="ECO:0000256" key="7">
    <source>
        <dbReference type="ARBA" id="ARBA00023242"/>
    </source>
</evidence>
<reference evidence="8 9" key="1">
    <citation type="submission" date="2019-03" db="EMBL/GenBank/DDBJ databases">
        <title>An improved genome assembly of the fluke Schistosoma japonicum.</title>
        <authorList>
            <person name="Hu W."/>
            <person name="Luo F."/>
            <person name="Yin M."/>
            <person name="Mo X."/>
            <person name="Sun C."/>
            <person name="Wu Q."/>
            <person name="Zhu B."/>
            <person name="Xiang M."/>
            <person name="Wang J."/>
            <person name="Wang Y."/>
            <person name="Zhang T."/>
            <person name="Xu B."/>
            <person name="Zheng H."/>
            <person name="Feng Z."/>
        </authorList>
    </citation>
    <scope>NUCLEOTIDE SEQUENCE [LARGE SCALE GENOMIC DNA]</scope>
    <source>
        <strain evidence="8">HuSjv2</strain>
        <tissue evidence="8">Worms</tissue>
    </source>
</reference>
<keyword evidence="5" id="KW-0963">Cytoplasm</keyword>
<dbReference type="EMBL" id="SKCS01000454">
    <property type="protein sequence ID" value="TNN06664.1"/>
    <property type="molecule type" value="Genomic_DNA"/>
</dbReference>
<protein>
    <submittedName>
        <fullName evidence="8">Exportin-6</fullName>
    </submittedName>
</protein>
<name>A0A4Z2CQY9_SCHJA</name>
<dbReference type="InterPro" id="IPR040016">
    <property type="entry name" value="XPO6"/>
</dbReference>
<comment type="subcellular location">
    <subcellularLocation>
        <location evidence="2">Cytoplasm</location>
    </subcellularLocation>
    <subcellularLocation>
        <location evidence="1">Nucleus</location>
    </subcellularLocation>
</comment>
<sequence length="1326" mass="151935">MASNEVSIGDLENFLMEFYDPSSSPTRRLEIQSVLVNFGNSPNAWYHAICYLSMAKNQYIVLYCLGIVETTIIRQWPLLSKDDKLKIRLFLKTYLSRNCLDQSSFLLKKTSKLLSLIVCFDWPDQYSDYVDFFKSHIFNNSSNNLIDLRISLVGLYCLRSTYESFLNPPELISYSKRIELQQFLRKETSSFCGLLCSIISHLCSDVNGVNLVNLSQSYLLRQNSHLDQNSQHSFWHPLLMFLESLTSDCLTNSGSKCYAIIACFECLCEVLKLWSGQPDFLAEILILIFLFSMIGSSQCLSACVESEVALSLSSHDCDLPRLIGLTALTCLQELVEKRNVDSLIKHQSSFVFHLITCHINLASGRIVLNKISLKNDENNSDISSTLAMDRQKQARCDDYEMKLVEIIQCLLPSCLKFVYVRDNSANKFSMNDLTALLQAFFEFTFFTSNFETYLSCMNIWCSVFESLQFSICQLSDFLSSNSDVHRILIEFGNALFSRLFYSESSAYLDTLDYDIFENEESYISSTINYENSLLYIVFPEDSHANNSTNSQNYEPCEYMIFIRESLSTLRHLVDLLPNDFTVLIFQRFQCILNEYTSLVNSTGLSSGVFNYPKSLPIYRIHWILRDFASIVQVIGFMSEKFCCEKYQECGQHILRSLMYCLRLSSTIFPALHNINERLIRLSFVEVIVQVFLVWRALIVSGSIGFITDCNNLSYDKIYLSSTECIHFYSELMEIFQCFLKPLNDTSLSPFNLISSRIMYSCAQLFKCLFTTSFRDIRPPSSIIFNVNSSTFTLFNNLFESVCQHKCQIPMNYNVLNLLVSGFLFYLTTENEIVSHLSNCKNMDYDEQNKLTSIRNSLLNRLIAQLFLPNLNQNHFDIAQKQYVIYLSLLNHSILSLENSGNASRQLVYTLLTNSGLMDNLVSCLLNKILSNDPSCSIHLTLDMKNKFCTAYLIFLATFIRILSISTISLSSIPQLIGQIIHSLRTTLSSLTTSNSFSTSVIGPIIDILLLITHHKIFLPILQDTFELCICVFLPILSTIPNATYTDDEQCLRRLVCNACASNSQLMQQLFELLFTILSNNFAFFFSHHSVATVNTTTPSSSSLSLSMNKSTILTPIIQRCTLNHPDMFHRLMFILSVVLHSEQVNSNLVKFIIEKLIRLNALHKLFDLYDFNKTWLSIFITSILNLLIDNKHDSCKDTLTESVYFFAASYTHWSCSLNSGSCNCLKDNSYNDRYIIDSSNSNDYQSNGLLHFVQQFLPSYMNTIHGLDNGQCASIISCFYDTNQTHLYLKDNTIFNHCIELLVYNVRYYRSINFGMTTISLENPHA</sequence>
<evidence type="ECO:0000256" key="4">
    <source>
        <dbReference type="ARBA" id="ARBA00022448"/>
    </source>
</evidence>
<keyword evidence="9" id="KW-1185">Reference proteome</keyword>
<accession>A0A4Z2CQY9</accession>
<comment type="caution">
    <text evidence="8">The sequence shown here is derived from an EMBL/GenBank/DDBJ whole genome shotgun (WGS) entry which is preliminary data.</text>
</comment>
<evidence type="ECO:0000313" key="8">
    <source>
        <dbReference type="EMBL" id="TNN06663.1"/>
    </source>
</evidence>
<dbReference type="OrthoDB" id="10261013at2759"/>
<evidence type="ECO:0000256" key="1">
    <source>
        <dbReference type="ARBA" id="ARBA00004123"/>
    </source>
</evidence>
<keyword evidence="6" id="KW-0653">Protein transport</keyword>
<dbReference type="STRING" id="6182.A0A4Z2CQY9"/>
<dbReference type="SUPFAM" id="SSF48371">
    <property type="entry name" value="ARM repeat"/>
    <property type="match status" value="1"/>
</dbReference>
<evidence type="ECO:0000256" key="2">
    <source>
        <dbReference type="ARBA" id="ARBA00004496"/>
    </source>
</evidence>
<dbReference type="GO" id="GO:0005049">
    <property type="term" value="F:nuclear export signal receptor activity"/>
    <property type="evidence" value="ECO:0007669"/>
    <property type="project" value="InterPro"/>
</dbReference>
<keyword evidence="7" id="KW-0539">Nucleus</keyword>
<evidence type="ECO:0000256" key="6">
    <source>
        <dbReference type="ARBA" id="ARBA00022927"/>
    </source>
</evidence>
<dbReference type="GO" id="GO:0005634">
    <property type="term" value="C:nucleus"/>
    <property type="evidence" value="ECO:0007669"/>
    <property type="project" value="UniProtKB-SubCell"/>
</dbReference>
<dbReference type="InterPro" id="IPR011989">
    <property type="entry name" value="ARM-like"/>
</dbReference>
<keyword evidence="4" id="KW-0813">Transport</keyword>